<evidence type="ECO:0000256" key="6">
    <source>
        <dbReference type="ARBA" id="ARBA00022989"/>
    </source>
</evidence>
<evidence type="ECO:0000256" key="3">
    <source>
        <dbReference type="ARBA" id="ARBA00022692"/>
    </source>
</evidence>
<keyword evidence="6 8" id="KW-1133">Transmembrane helix</keyword>
<evidence type="ECO:0000256" key="5">
    <source>
        <dbReference type="ARBA" id="ARBA00022984"/>
    </source>
</evidence>
<keyword evidence="5 8" id="KW-0573">Peptidoglycan synthesis</keyword>
<evidence type="ECO:0000313" key="10">
    <source>
        <dbReference type="EMBL" id="MBC8590204.1"/>
    </source>
</evidence>
<evidence type="ECO:0000256" key="8">
    <source>
        <dbReference type="HAMAP-Rule" id="MF_02078"/>
    </source>
</evidence>
<dbReference type="GO" id="GO:0009252">
    <property type="term" value="P:peptidoglycan biosynthetic process"/>
    <property type="evidence" value="ECO:0007669"/>
    <property type="project" value="UniProtKB-UniRule"/>
</dbReference>
<comment type="subcellular location">
    <subcellularLocation>
        <location evidence="1 8">Cell membrane</location>
        <topology evidence="1 8">Multi-pass membrane protein</topology>
    </subcellularLocation>
</comment>
<feature type="transmembrane region" description="Helical" evidence="8">
    <location>
        <begin position="7"/>
        <end position="27"/>
    </location>
</feature>
<evidence type="ECO:0000256" key="4">
    <source>
        <dbReference type="ARBA" id="ARBA00022960"/>
    </source>
</evidence>
<keyword evidence="4 8" id="KW-0133">Cell shape</keyword>
<evidence type="ECO:0000256" key="2">
    <source>
        <dbReference type="ARBA" id="ARBA00022475"/>
    </source>
</evidence>
<dbReference type="PRINTS" id="PR01806">
    <property type="entry name" value="VIRFACTRMVIN"/>
</dbReference>
<dbReference type="CDD" id="cd13123">
    <property type="entry name" value="MATE_MurJ_like"/>
    <property type="match status" value="1"/>
</dbReference>
<comment type="similarity">
    <text evidence="8 9">Belongs to the MurJ/MviN family.</text>
</comment>
<dbReference type="AlphaFoldDB" id="A0A926ILJ4"/>
<dbReference type="EMBL" id="JACRTK010000001">
    <property type="protein sequence ID" value="MBC8590204.1"/>
    <property type="molecule type" value="Genomic_DNA"/>
</dbReference>
<gene>
    <name evidence="8 10" type="primary">murJ</name>
    <name evidence="10" type="ORF">H8689_03490</name>
</gene>
<name>A0A926ILJ4_9FIRM</name>
<organism evidence="10 11">
    <name type="scientific">Wansuia hejianensis</name>
    <dbReference type="NCBI Taxonomy" id="2763667"/>
    <lineage>
        <taxon>Bacteria</taxon>
        <taxon>Bacillati</taxon>
        <taxon>Bacillota</taxon>
        <taxon>Clostridia</taxon>
        <taxon>Lachnospirales</taxon>
        <taxon>Lachnospiraceae</taxon>
        <taxon>Wansuia</taxon>
    </lineage>
</organism>
<feature type="transmembrane region" description="Helical" evidence="8">
    <location>
        <begin position="273"/>
        <end position="290"/>
    </location>
</feature>
<accession>A0A926ILJ4</accession>
<dbReference type="GO" id="GO:0008360">
    <property type="term" value="P:regulation of cell shape"/>
    <property type="evidence" value="ECO:0007669"/>
    <property type="project" value="UniProtKB-UniRule"/>
</dbReference>
<proteinExistence type="inferred from homology"/>
<feature type="transmembrane region" description="Helical" evidence="8">
    <location>
        <begin position="47"/>
        <end position="70"/>
    </location>
</feature>
<dbReference type="InterPro" id="IPR004268">
    <property type="entry name" value="MurJ"/>
</dbReference>
<dbReference type="Pfam" id="PF03023">
    <property type="entry name" value="MurJ"/>
    <property type="match status" value="1"/>
</dbReference>
<dbReference type="HAMAP" id="MF_02078">
    <property type="entry name" value="MurJ_MviN"/>
    <property type="match status" value="1"/>
</dbReference>
<reference evidence="10 11" key="1">
    <citation type="submission" date="2020-08" db="EMBL/GenBank/DDBJ databases">
        <title>Genome public.</title>
        <authorList>
            <person name="Liu C."/>
            <person name="Sun Q."/>
        </authorList>
    </citation>
    <scope>NUCLEOTIDE SEQUENCE [LARGE SCALE GENOMIC DNA]</scope>
    <source>
        <strain evidence="10 11">NSJ-26</strain>
    </source>
</reference>
<feature type="transmembrane region" description="Helical" evidence="8">
    <location>
        <begin position="133"/>
        <end position="152"/>
    </location>
</feature>
<keyword evidence="8 9" id="KW-0961">Cell wall biogenesis/degradation</keyword>
<sequence length="510" mass="56504">MTKKNKVAQSAAIIAIFTLISKGLGFIREVMIASRFGSGMETDTYFVAMTATVLIMSTIGAALNTTLIPIFSEIRGKGGKKDQKRYLNNILNIVLLTTIVIAVFGYIFSPLIIKIVGKGFEGDQFDLAVRLNRIGLPIIILLGFTHVFSGYLQSNQIFGPHAIMGIPYNLVFLVYLFFFAKNQDISYLMVVSILAATTQVLIQLPAVRHSGYRYSPRIDFRDPYLYKAMALIVPVLIGSAVRQINAIIDKTLASELVEGSISALTYANRINEMVISVFVMAITTVVFPMLNQAFTDNNRQQLKEIFNQGVNIILLVTVPATIGILILAEPLVRLFFERNAFDSTATLMTSGALVFYSIGLVGASLRLMLNKMFYAFQDTKTPMINGAIAVVVNVILNLWFVRTMGHKGLALATSISAIFTTVLLFVDLRKRLGPIGMKNISITFIKTIIASLIMGAVVYMIYFKLGPLLPDKRIIDLIVMLFSVLVGIITYFLMCVILRIKELGVIIRLR</sequence>
<dbReference type="RefSeq" id="WP_249323025.1">
    <property type="nucleotide sequence ID" value="NZ_JACRTK010000001.1"/>
</dbReference>
<feature type="transmembrane region" description="Helical" evidence="8">
    <location>
        <begin position="185"/>
        <end position="204"/>
    </location>
</feature>
<dbReference type="NCBIfam" id="TIGR01695">
    <property type="entry name" value="murJ_mviN"/>
    <property type="match status" value="1"/>
</dbReference>
<feature type="transmembrane region" description="Helical" evidence="8">
    <location>
        <begin position="474"/>
        <end position="500"/>
    </location>
</feature>
<evidence type="ECO:0000256" key="9">
    <source>
        <dbReference type="PIRNR" id="PIRNR002869"/>
    </source>
</evidence>
<dbReference type="PANTHER" id="PTHR47019:SF1">
    <property type="entry name" value="LIPID II FLIPPASE MURJ"/>
    <property type="match status" value="1"/>
</dbReference>
<feature type="transmembrane region" description="Helical" evidence="8">
    <location>
        <begin position="90"/>
        <end position="113"/>
    </location>
</feature>
<dbReference type="GO" id="GO:0034204">
    <property type="term" value="P:lipid translocation"/>
    <property type="evidence" value="ECO:0007669"/>
    <property type="project" value="TreeGrafter"/>
</dbReference>
<feature type="transmembrane region" description="Helical" evidence="8">
    <location>
        <begin position="348"/>
        <end position="369"/>
    </location>
</feature>
<keyword evidence="11" id="KW-1185">Reference proteome</keyword>
<protein>
    <recommendedName>
        <fullName evidence="8">Probable lipid II flippase MurJ</fullName>
    </recommendedName>
</protein>
<dbReference type="PANTHER" id="PTHR47019">
    <property type="entry name" value="LIPID II FLIPPASE MURJ"/>
    <property type="match status" value="1"/>
</dbReference>
<feature type="transmembrane region" description="Helical" evidence="8">
    <location>
        <begin position="310"/>
        <end position="328"/>
    </location>
</feature>
<keyword evidence="3 8" id="KW-0812">Transmembrane</keyword>
<comment type="caution">
    <text evidence="10">The sequence shown here is derived from an EMBL/GenBank/DDBJ whole genome shotgun (WGS) entry which is preliminary data.</text>
</comment>
<feature type="transmembrane region" description="Helical" evidence="8">
    <location>
        <begin position="381"/>
        <end position="402"/>
    </location>
</feature>
<feature type="transmembrane region" description="Helical" evidence="8">
    <location>
        <begin position="159"/>
        <end position="179"/>
    </location>
</feature>
<feature type="transmembrane region" description="Helical" evidence="8">
    <location>
        <begin position="224"/>
        <end position="244"/>
    </location>
</feature>
<dbReference type="InterPro" id="IPR051050">
    <property type="entry name" value="Lipid_II_flippase_MurJ/MviN"/>
</dbReference>
<dbReference type="GO" id="GO:0005886">
    <property type="term" value="C:plasma membrane"/>
    <property type="evidence" value="ECO:0007669"/>
    <property type="project" value="UniProtKB-SubCell"/>
</dbReference>
<keyword evidence="7 8" id="KW-0472">Membrane</keyword>
<dbReference type="GO" id="GO:0015648">
    <property type="term" value="F:lipid-linked peptidoglycan transporter activity"/>
    <property type="evidence" value="ECO:0007669"/>
    <property type="project" value="UniProtKB-UniRule"/>
</dbReference>
<dbReference type="Proteomes" id="UP000601522">
    <property type="component" value="Unassembled WGS sequence"/>
</dbReference>
<keyword evidence="8 9" id="KW-0813">Transport</keyword>
<evidence type="ECO:0000256" key="1">
    <source>
        <dbReference type="ARBA" id="ARBA00004651"/>
    </source>
</evidence>
<comment type="pathway">
    <text evidence="8">Cell wall biogenesis; peptidoglycan biosynthesis.</text>
</comment>
<feature type="transmembrane region" description="Helical" evidence="8">
    <location>
        <begin position="440"/>
        <end position="462"/>
    </location>
</feature>
<comment type="function">
    <text evidence="8 9">Involved in peptidoglycan biosynthesis. Transports lipid-linked peptidoglycan precursors from the inner to the outer leaflet of the cytoplasmic membrane.</text>
</comment>
<feature type="transmembrane region" description="Helical" evidence="8">
    <location>
        <begin position="408"/>
        <end position="428"/>
    </location>
</feature>
<evidence type="ECO:0000313" key="11">
    <source>
        <dbReference type="Proteomes" id="UP000601522"/>
    </source>
</evidence>
<dbReference type="GO" id="GO:0071555">
    <property type="term" value="P:cell wall organization"/>
    <property type="evidence" value="ECO:0007669"/>
    <property type="project" value="UniProtKB-UniRule"/>
</dbReference>
<evidence type="ECO:0000256" key="7">
    <source>
        <dbReference type="ARBA" id="ARBA00023136"/>
    </source>
</evidence>
<dbReference type="PIRSF" id="PIRSF002869">
    <property type="entry name" value="MviN"/>
    <property type="match status" value="1"/>
</dbReference>
<keyword evidence="2 8" id="KW-1003">Cell membrane</keyword>